<evidence type="ECO:0008006" key="3">
    <source>
        <dbReference type="Google" id="ProtNLM"/>
    </source>
</evidence>
<protein>
    <recommendedName>
        <fullName evidence="3">Outer membrane protein beta-barrel domain-containing protein</fullName>
    </recommendedName>
</protein>
<keyword evidence="2" id="KW-1185">Reference proteome</keyword>
<evidence type="ECO:0000313" key="2">
    <source>
        <dbReference type="Proteomes" id="UP000063953"/>
    </source>
</evidence>
<dbReference type="SUPFAM" id="SSF56935">
    <property type="entry name" value="Porins"/>
    <property type="match status" value="1"/>
</dbReference>
<evidence type="ECO:0000313" key="1">
    <source>
        <dbReference type="EMBL" id="AKX60521.1"/>
    </source>
</evidence>
<name>A0A0K1XGQ5_9GAMM</name>
<reference evidence="1 2" key="1">
    <citation type="journal article" date="2015" name="Genome Announc.">
        <title>Genome Sequences of Oblitimonas alkaliphila gen. nov. sp. nov. (Proposed), a Novel Bacterium of the Pseudomonadaceae Family.</title>
        <authorList>
            <person name="Lauer A.C."/>
            <person name="Nicholson A.C."/>
            <person name="Humrighouse B.W."/>
            <person name="Emery B."/>
            <person name="Drobish A."/>
            <person name="Juieng P."/>
            <person name="Loparev V."/>
            <person name="McQuiston J.R."/>
        </authorList>
    </citation>
    <scope>NUCLEOTIDE SEQUENCE [LARGE SCALE GENOMIC DNA]</scope>
    <source>
        <strain evidence="1 2">E5571</strain>
    </source>
</reference>
<dbReference type="AlphaFoldDB" id="A0A0K1XGQ5"/>
<gene>
    <name evidence="1" type="ORF">AKN88_01380</name>
</gene>
<proteinExistence type="predicted"/>
<dbReference type="STRING" id="1697053.AKN87_03485"/>
<dbReference type="OrthoDB" id="6555107at2"/>
<dbReference type="EMBL" id="CP012365">
    <property type="protein sequence ID" value="AKX60521.1"/>
    <property type="molecule type" value="Genomic_DNA"/>
</dbReference>
<sequence>MLSSCLLTSSVTSYAAEHWKVLVSPFIWGASLKGDLALAGKKPAVDIPFSELVNDVDSIFMGNLELTNSHYGFYIDAINVDTDSNDRVMGQKISYKIDQTTVALGAFYRAFNYELGGNHLFDEPRRIAIDPTIGARWTKLTAEVQSKPFGLKLSKKAEWTDPFVGLRLTADLTNKWNLSLLSQVGGLDTDNKKTHNHEAYLGYRVYLLDHPTIIRVGYRSLSQRYTSTDFTGHRFKYDIRQSGPVVGMTMRF</sequence>
<dbReference type="Proteomes" id="UP000063953">
    <property type="component" value="Chromosome"/>
</dbReference>
<organism evidence="1 2">
    <name type="scientific">Thiopseudomonas alkaliphila</name>
    <dbReference type="NCBI Taxonomy" id="1697053"/>
    <lineage>
        <taxon>Bacteria</taxon>
        <taxon>Pseudomonadati</taxon>
        <taxon>Pseudomonadota</taxon>
        <taxon>Gammaproteobacteria</taxon>
        <taxon>Pseudomonadales</taxon>
        <taxon>Pseudomonadaceae</taxon>
        <taxon>Thiopseudomonas</taxon>
    </lineage>
</organism>
<accession>A0A0K1XGQ5</accession>